<sequence>MMKKAEDDDEDPHLCLLEYRSTPIDANIKSPVLLFNKEINSLLPKFFIFNQVKGKEETRNSLEVRQMKQKEYYDKNAKDLEEVRVNEEVRVQNQNKTAWEPGQVSSRPDEPRMTN</sequence>
<evidence type="ECO:0000313" key="3">
    <source>
        <dbReference type="Proteomes" id="UP001516400"/>
    </source>
</evidence>
<accession>A0ABD2N7H8</accession>
<name>A0ABD2N7H8_9CUCU</name>
<protein>
    <submittedName>
        <fullName evidence="2">Uncharacterized protein</fullName>
    </submittedName>
</protein>
<dbReference type="Proteomes" id="UP001516400">
    <property type="component" value="Unassembled WGS sequence"/>
</dbReference>
<feature type="region of interest" description="Disordered" evidence="1">
    <location>
        <begin position="92"/>
        <end position="115"/>
    </location>
</feature>
<comment type="caution">
    <text evidence="2">The sequence shown here is derived from an EMBL/GenBank/DDBJ whole genome shotgun (WGS) entry which is preliminary data.</text>
</comment>
<dbReference type="EMBL" id="JABFTP020000075">
    <property type="protein sequence ID" value="KAL3274740.1"/>
    <property type="molecule type" value="Genomic_DNA"/>
</dbReference>
<keyword evidence="3" id="KW-1185">Reference proteome</keyword>
<dbReference type="AlphaFoldDB" id="A0ABD2N7H8"/>
<evidence type="ECO:0000256" key="1">
    <source>
        <dbReference type="SAM" id="MobiDB-lite"/>
    </source>
</evidence>
<reference evidence="2 3" key="1">
    <citation type="journal article" date="2021" name="BMC Biol.">
        <title>Horizontally acquired antibacterial genes associated with adaptive radiation of ladybird beetles.</title>
        <authorList>
            <person name="Li H.S."/>
            <person name="Tang X.F."/>
            <person name="Huang Y.H."/>
            <person name="Xu Z.Y."/>
            <person name="Chen M.L."/>
            <person name="Du X.Y."/>
            <person name="Qiu B.Y."/>
            <person name="Chen P.T."/>
            <person name="Zhang W."/>
            <person name="Slipinski A."/>
            <person name="Escalona H.E."/>
            <person name="Waterhouse R.M."/>
            <person name="Zwick A."/>
            <person name="Pang H."/>
        </authorList>
    </citation>
    <scope>NUCLEOTIDE SEQUENCE [LARGE SCALE GENOMIC DNA]</scope>
    <source>
        <strain evidence="2">SYSU2018</strain>
    </source>
</reference>
<gene>
    <name evidence="2" type="ORF">HHI36_024339</name>
</gene>
<proteinExistence type="predicted"/>
<organism evidence="2 3">
    <name type="scientific">Cryptolaemus montrouzieri</name>
    <dbReference type="NCBI Taxonomy" id="559131"/>
    <lineage>
        <taxon>Eukaryota</taxon>
        <taxon>Metazoa</taxon>
        <taxon>Ecdysozoa</taxon>
        <taxon>Arthropoda</taxon>
        <taxon>Hexapoda</taxon>
        <taxon>Insecta</taxon>
        <taxon>Pterygota</taxon>
        <taxon>Neoptera</taxon>
        <taxon>Endopterygota</taxon>
        <taxon>Coleoptera</taxon>
        <taxon>Polyphaga</taxon>
        <taxon>Cucujiformia</taxon>
        <taxon>Coccinelloidea</taxon>
        <taxon>Coccinellidae</taxon>
        <taxon>Scymninae</taxon>
        <taxon>Scymnini</taxon>
        <taxon>Cryptolaemus</taxon>
    </lineage>
</organism>
<evidence type="ECO:0000313" key="2">
    <source>
        <dbReference type="EMBL" id="KAL3274740.1"/>
    </source>
</evidence>